<comment type="subcellular location">
    <subcellularLocation>
        <location evidence="2">Endosome membrane</location>
        <topology evidence="2">Peripheral membrane protein</topology>
    </subcellularLocation>
    <subcellularLocation>
        <location evidence="1">Late endosome membrane</location>
    </subcellularLocation>
    <subcellularLocation>
        <location evidence="3">Lysosome membrane</location>
        <topology evidence="3">Peripheral membrane protein</topology>
        <orientation evidence="3">Cytoplasmic side</orientation>
    </subcellularLocation>
</comment>
<dbReference type="InterPro" id="IPR037519">
    <property type="entry name" value="LITAF_fam"/>
</dbReference>
<dbReference type="PANTHER" id="PTHR23292:SF14">
    <property type="entry name" value="FI16615P1-RELATED"/>
    <property type="match status" value="1"/>
</dbReference>
<reference evidence="9" key="1">
    <citation type="submission" date="2016-07" db="EMBL/GenBank/DDBJ databases">
        <authorList>
            <person name="Bretaudeau A."/>
        </authorList>
    </citation>
    <scope>NUCLEOTIDE SEQUENCE</scope>
    <source>
        <strain evidence="9">Rice</strain>
        <tissue evidence="9">Whole body</tissue>
    </source>
</reference>
<dbReference type="PANTHER" id="PTHR23292">
    <property type="entry name" value="LIPOPOLYSACCHARIDE-INDUCED TUMOR NECROSIS FACTOR-ALPHA FACTOR"/>
    <property type="match status" value="1"/>
</dbReference>
<dbReference type="Pfam" id="PF10601">
    <property type="entry name" value="zf-LITAF-like"/>
    <property type="match status" value="1"/>
</dbReference>
<protein>
    <submittedName>
        <fullName evidence="9">SFRICE_003174</fullName>
    </submittedName>
</protein>
<accession>A0A2H1W2R2</accession>
<evidence type="ECO:0000256" key="4">
    <source>
        <dbReference type="ARBA" id="ARBA00005975"/>
    </source>
</evidence>
<dbReference type="InterPro" id="IPR006629">
    <property type="entry name" value="LITAF"/>
</dbReference>
<keyword evidence="7" id="KW-0472">Membrane</keyword>
<keyword evidence="6" id="KW-0862">Zinc</keyword>
<dbReference type="SMART" id="SM00714">
    <property type="entry name" value="LITAF"/>
    <property type="match status" value="1"/>
</dbReference>
<comment type="similarity">
    <text evidence="4">Belongs to the CDIP1/LITAF family.</text>
</comment>
<evidence type="ECO:0000256" key="3">
    <source>
        <dbReference type="ARBA" id="ARBA00004630"/>
    </source>
</evidence>
<name>A0A2H1W2R2_SPOFR</name>
<feature type="domain" description="LITAF" evidence="8">
    <location>
        <begin position="49"/>
        <end position="131"/>
    </location>
</feature>
<organism evidence="9">
    <name type="scientific">Spodoptera frugiperda</name>
    <name type="common">Fall armyworm</name>
    <dbReference type="NCBI Taxonomy" id="7108"/>
    <lineage>
        <taxon>Eukaryota</taxon>
        <taxon>Metazoa</taxon>
        <taxon>Ecdysozoa</taxon>
        <taxon>Arthropoda</taxon>
        <taxon>Hexapoda</taxon>
        <taxon>Insecta</taxon>
        <taxon>Pterygota</taxon>
        <taxon>Neoptera</taxon>
        <taxon>Endopterygota</taxon>
        <taxon>Lepidoptera</taxon>
        <taxon>Glossata</taxon>
        <taxon>Ditrysia</taxon>
        <taxon>Noctuoidea</taxon>
        <taxon>Noctuidae</taxon>
        <taxon>Amphipyrinae</taxon>
        <taxon>Spodoptera</taxon>
    </lineage>
</organism>
<dbReference type="PROSITE" id="PS51837">
    <property type="entry name" value="LITAF"/>
    <property type="match status" value="1"/>
</dbReference>
<dbReference type="GO" id="GO:0005765">
    <property type="term" value="C:lysosomal membrane"/>
    <property type="evidence" value="ECO:0007669"/>
    <property type="project" value="UniProtKB-SubCell"/>
</dbReference>
<sequence>MTFQDVRNKPIMQNDGLPLYSSDYNTQVQIKKFNQKSEPMSVAVQPAVEPMPPHVPAKPLLGPVNTVTTCQFCHASIKTAVKYTTTARTHMAAALCGIMCCLCCVPYSSDSAKNTDHYCPNCERYLGTYVK</sequence>
<evidence type="ECO:0000256" key="1">
    <source>
        <dbReference type="ARBA" id="ARBA00004414"/>
    </source>
</evidence>
<dbReference type="OrthoDB" id="5599753at2759"/>
<gene>
    <name evidence="9" type="ORF">SFRICE_003174</name>
</gene>
<dbReference type="GO" id="GO:0008270">
    <property type="term" value="F:zinc ion binding"/>
    <property type="evidence" value="ECO:0007669"/>
    <property type="project" value="TreeGrafter"/>
</dbReference>
<evidence type="ECO:0000256" key="7">
    <source>
        <dbReference type="ARBA" id="ARBA00023136"/>
    </source>
</evidence>
<evidence type="ECO:0000313" key="9">
    <source>
        <dbReference type="EMBL" id="SOQ47313.1"/>
    </source>
</evidence>
<dbReference type="GO" id="GO:0031902">
    <property type="term" value="C:late endosome membrane"/>
    <property type="evidence" value="ECO:0007669"/>
    <property type="project" value="UniProtKB-SubCell"/>
</dbReference>
<proteinExistence type="inferred from homology"/>
<evidence type="ECO:0000256" key="2">
    <source>
        <dbReference type="ARBA" id="ARBA00004481"/>
    </source>
</evidence>
<evidence type="ECO:0000256" key="6">
    <source>
        <dbReference type="ARBA" id="ARBA00022833"/>
    </source>
</evidence>
<evidence type="ECO:0000256" key="5">
    <source>
        <dbReference type="ARBA" id="ARBA00022723"/>
    </source>
</evidence>
<dbReference type="AlphaFoldDB" id="A0A2H1W2R2"/>
<keyword evidence="5" id="KW-0479">Metal-binding</keyword>
<dbReference type="EMBL" id="ODYU01005917">
    <property type="protein sequence ID" value="SOQ47313.1"/>
    <property type="molecule type" value="Genomic_DNA"/>
</dbReference>
<evidence type="ECO:0000259" key="8">
    <source>
        <dbReference type="PROSITE" id="PS51837"/>
    </source>
</evidence>